<dbReference type="InterPro" id="IPR050266">
    <property type="entry name" value="AB_hydrolase_sf"/>
</dbReference>
<dbReference type="GO" id="GO:0016787">
    <property type="term" value="F:hydrolase activity"/>
    <property type="evidence" value="ECO:0007669"/>
    <property type="project" value="UniProtKB-KW"/>
</dbReference>
<name>A0A917FXR6_9NOCA</name>
<organism evidence="2 3">
    <name type="scientific">Rhodococcoides trifolii</name>
    <dbReference type="NCBI Taxonomy" id="908250"/>
    <lineage>
        <taxon>Bacteria</taxon>
        <taxon>Bacillati</taxon>
        <taxon>Actinomycetota</taxon>
        <taxon>Actinomycetes</taxon>
        <taxon>Mycobacteriales</taxon>
        <taxon>Nocardiaceae</taxon>
        <taxon>Rhodococcoides</taxon>
    </lineage>
</organism>
<protein>
    <submittedName>
        <fullName evidence="2">Alpha/beta hydrolase</fullName>
    </submittedName>
</protein>
<dbReference type="InterPro" id="IPR000639">
    <property type="entry name" value="Epox_hydrolase-like"/>
</dbReference>
<dbReference type="Pfam" id="PF00561">
    <property type="entry name" value="Abhydrolase_1"/>
    <property type="match status" value="1"/>
</dbReference>
<dbReference type="Proteomes" id="UP000654257">
    <property type="component" value="Unassembled WGS sequence"/>
</dbReference>
<reference evidence="2" key="1">
    <citation type="journal article" date="2014" name="Int. J. Syst. Evol. Microbiol.">
        <title>Complete genome sequence of Corynebacterium casei LMG S-19264T (=DSM 44701T), isolated from a smear-ripened cheese.</title>
        <authorList>
            <consortium name="US DOE Joint Genome Institute (JGI-PGF)"/>
            <person name="Walter F."/>
            <person name="Albersmeier A."/>
            <person name="Kalinowski J."/>
            <person name="Ruckert C."/>
        </authorList>
    </citation>
    <scope>NUCLEOTIDE SEQUENCE</scope>
    <source>
        <strain evidence="2">CCM 7905</strain>
    </source>
</reference>
<dbReference type="GO" id="GO:0016020">
    <property type="term" value="C:membrane"/>
    <property type="evidence" value="ECO:0007669"/>
    <property type="project" value="TreeGrafter"/>
</dbReference>
<evidence type="ECO:0000313" key="2">
    <source>
        <dbReference type="EMBL" id="GGG12283.1"/>
    </source>
</evidence>
<dbReference type="InterPro" id="IPR029058">
    <property type="entry name" value="AB_hydrolase_fold"/>
</dbReference>
<dbReference type="Gene3D" id="3.40.50.1820">
    <property type="entry name" value="alpha/beta hydrolase"/>
    <property type="match status" value="1"/>
</dbReference>
<dbReference type="PANTHER" id="PTHR43798">
    <property type="entry name" value="MONOACYLGLYCEROL LIPASE"/>
    <property type="match status" value="1"/>
</dbReference>
<dbReference type="AlphaFoldDB" id="A0A917FXR6"/>
<sequence>MPEIEVHTYGPTDGPEVLAIHGMTGHGQRWESWSKYLPEARIIAPDLIGHGRSRSTPPWSIDAQVEALVDVLDAHASGPVVVVGHSYGGAIAIHLARRSPERVRALALFDPAIGLDPDELLDVAMSTVQHSEYTDADEARAEKLGGAWRDVDPALVDAEIEEHLVTTDSGRVRWRLSVPAIVASWGELARPFVLPPADLPVTVVQAMQVQPPYVTAAFEAALRDSLPHMRYEHFDCDHMVPQAKPAESAELVRDLIARG</sequence>
<comment type="caution">
    <text evidence="2">The sequence shown here is derived from an EMBL/GenBank/DDBJ whole genome shotgun (WGS) entry which is preliminary data.</text>
</comment>
<gene>
    <name evidence="2" type="ORF">GCM10007304_27810</name>
</gene>
<keyword evidence="3" id="KW-1185">Reference proteome</keyword>
<reference evidence="2" key="2">
    <citation type="submission" date="2020-09" db="EMBL/GenBank/DDBJ databases">
        <authorList>
            <person name="Sun Q."/>
            <person name="Sedlacek I."/>
        </authorList>
    </citation>
    <scope>NUCLEOTIDE SEQUENCE</scope>
    <source>
        <strain evidence="2">CCM 7905</strain>
    </source>
</reference>
<dbReference type="PRINTS" id="PR00412">
    <property type="entry name" value="EPOXHYDRLASE"/>
</dbReference>
<dbReference type="SUPFAM" id="SSF53474">
    <property type="entry name" value="alpha/beta-Hydrolases"/>
    <property type="match status" value="1"/>
</dbReference>
<evidence type="ECO:0000259" key="1">
    <source>
        <dbReference type="Pfam" id="PF00561"/>
    </source>
</evidence>
<accession>A0A917FXR6</accession>
<dbReference type="PRINTS" id="PR00111">
    <property type="entry name" value="ABHYDROLASE"/>
</dbReference>
<dbReference type="RefSeq" id="WP_188545464.1">
    <property type="nucleotide sequence ID" value="NZ_BMCU01000003.1"/>
</dbReference>
<feature type="domain" description="AB hydrolase-1" evidence="1">
    <location>
        <begin position="17"/>
        <end position="129"/>
    </location>
</feature>
<evidence type="ECO:0000313" key="3">
    <source>
        <dbReference type="Proteomes" id="UP000654257"/>
    </source>
</evidence>
<proteinExistence type="predicted"/>
<dbReference type="PANTHER" id="PTHR43798:SF33">
    <property type="entry name" value="HYDROLASE, PUTATIVE (AFU_ORTHOLOGUE AFUA_2G14860)-RELATED"/>
    <property type="match status" value="1"/>
</dbReference>
<keyword evidence="2" id="KW-0378">Hydrolase</keyword>
<dbReference type="EMBL" id="BMCU01000003">
    <property type="protein sequence ID" value="GGG12283.1"/>
    <property type="molecule type" value="Genomic_DNA"/>
</dbReference>
<dbReference type="InterPro" id="IPR000073">
    <property type="entry name" value="AB_hydrolase_1"/>
</dbReference>